<reference evidence="2 3" key="1">
    <citation type="submission" date="2016-11" db="EMBL/GenBank/DDBJ databases">
        <title>Complete genome sequencing of Virgibacillus halodenitrificans PDB-F2.</title>
        <authorList>
            <person name="Sun Z."/>
            <person name="Zhou Y."/>
            <person name="Li H."/>
        </authorList>
    </citation>
    <scope>NUCLEOTIDE SEQUENCE [LARGE SCALE GENOMIC DNA]</scope>
    <source>
        <strain evidence="2 3">PDB-F2</strain>
    </source>
</reference>
<keyword evidence="1" id="KW-0812">Transmembrane</keyword>
<feature type="transmembrane region" description="Helical" evidence="1">
    <location>
        <begin position="277"/>
        <end position="300"/>
    </location>
</feature>
<feature type="transmembrane region" description="Helical" evidence="1">
    <location>
        <begin position="212"/>
        <end position="233"/>
    </location>
</feature>
<feature type="transmembrane region" description="Helical" evidence="1">
    <location>
        <begin position="245"/>
        <end position="265"/>
    </location>
</feature>
<gene>
    <name evidence="2" type="ORF">BME96_18765</name>
</gene>
<keyword evidence="1" id="KW-0472">Membrane</keyword>
<accession>A0AAC9J374</accession>
<feature type="transmembrane region" description="Helical" evidence="1">
    <location>
        <begin position="106"/>
        <end position="128"/>
    </location>
</feature>
<dbReference type="PANTHER" id="PTHR41324:SF1">
    <property type="entry name" value="DUF2232 DOMAIN-CONTAINING PROTEIN"/>
    <property type="match status" value="1"/>
</dbReference>
<evidence type="ECO:0000256" key="1">
    <source>
        <dbReference type="SAM" id="Phobius"/>
    </source>
</evidence>
<proteinExistence type="predicted"/>
<sequence length="314" mass="35923">MNQSKRLKEGALLTAIFIVLILVSVFVPVLSFFAMFVLPVPFVIYASRYDWRPALIMLAVSMLLSILFATLFSLPVTLLMGLGGIMIGSAIYRKLTPYETWARGTFGFIIGLLFAFVFTQYVFGVNWVNELENMMNESMDMTINTFEQFGMGEQTEEAREMLEASLDMLVNLLPVFIALIAIGLAFLSQWVSYKIIRRLDNKEIKFPPFRHLRFPVSLIWVYFFALIITLIVSEQSNIFHLAAENLLVLTGVLMAIQGFSFIFYYAHHKNMSKAIPILIVVLTILFPMLFFYLVRILGIIDLGFGLRDRLSKKE</sequence>
<protein>
    <recommendedName>
        <fullName evidence="4">DUF2232 domain-containing protein</fullName>
    </recommendedName>
</protein>
<evidence type="ECO:0000313" key="2">
    <source>
        <dbReference type="EMBL" id="APC50115.1"/>
    </source>
</evidence>
<feature type="transmembrane region" description="Helical" evidence="1">
    <location>
        <begin position="56"/>
        <end position="85"/>
    </location>
</feature>
<feature type="transmembrane region" description="Helical" evidence="1">
    <location>
        <begin position="12"/>
        <end position="36"/>
    </location>
</feature>
<dbReference type="PANTHER" id="PTHR41324">
    <property type="entry name" value="MEMBRANE PROTEIN-RELATED"/>
    <property type="match status" value="1"/>
</dbReference>
<dbReference type="KEGG" id="vhl:BME96_18765"/>
<name>A0AAC9J374_VIRHA</name>
<dbReference type="EMBL" id="CP017962">
    <property type="protein sequence ID" value="APC50115.1"/>
    <property type="molecule type" value="Genomic_DNA"/>
</dbReference>
<dbReference type="AlphaFoldDB" id="A0AAC9J374"/>
<evidence type="ECO:0008006" key="4">
    <source>
        <dbReference type="Google" id="ProtNLM"/>
    </source>
</evidence>
<dbReference type="RefSeq" id="WP_071649917.1">
    <property type="nucleotide sequence ID" value="NZ_CP017962.1"/>
</dbReference>
<dbReference type="InterPro" id="IPR018710">
    <property type="entry name" value="DUF2232"/>
</dbReference>
<feature type="transmembrane region" description="Helical" evidence="1">
    <location>
        <begin position="169"/>
        <end position="191"/>
    </location>
</feature>
<keyword evidence="1" id="KW-1133">Transmembrane helix</keyword>
<dbReference type="Pfam" id="PF09991">
    <property type="entry name" value="DUF2232"/>
    <property type="match status" value="1"/>
</dbReference>
<dbReference type="Proteomes" id="UP000182945">
    <property type="component" value="Chromosome"/>
</dbReference>
<evidence type="ECO:0000313" key="3">
    <source>
        <dbReference type="Proteomes" id="UP000182945"/>
    </source>
</evidence>
<dbReference type="GeneID" id="71516458"/>
<organism evidence="2 3">
    <name type="scientific">Virgibacillus halodenitrificans</name>
    <name type="common">Bacillus halodenitrificans</name>
    <dbReference type="NCBI Taxonomy" id="1482"/>
    <lineage>
        <taxon>Bacteria</taxon>
        <taxon>Bacillati</taxon>
        <taxon>Bacillota</taxon>
        <taxon>Bacilli</taxon>
        <taxon>Bacillales</taxon>
        <taxon>Bacillaceae</taxon>
        <taxon>Virgibacillus</taxon>
    </lineage>
</organism>